<dbReference type="AlphaFoldDB" id="A0AAN9VW69"/>
<gene>
    <name evidence="2" type="ORF">R5R35_001942</name>
</gene>
<evidence type="ECO:0000256" key="1">
    <source>
        <dbReference type="SAM" id="Coils"/>
    </source>
</evidence>
<keyword evidence="3" id="KW-1185">Reference proteome</keyword>
<accession>A0AAN9VW69</accession>
<reference evidence="2 3" key="1">
    <citation type="submission" date="2024-03" db="EMBL/GenBank/DDBJ databases">
        <title>The genome assembly and annotation of the cricket Gryllus longicercus Weissman &amp; Gray.</title>
        <authorList>
            <person name="Szrajer S."/>
            <person name="Gray D."/>
            <person name="Ylla G."/>
        </authorList>
    </citation>
    <scope>NUCLEOTIDE SEQUENCE [LARGE SCALE GENOMIC DNA]</scope>
    <source>
        <strain evidence="2">DAG 2021-001</strain>
        <tissue evidence="2">Whole body minus gut</tissue>
    </source>
</reference>
<sequence length="180" mass="20735">MGLDSVTAWVIVRRYDELDENTEDDLPISAPIAMKLKQNSNFNDLKSQIRSWLSLPENGIVIKLRRMDEKLITLTSLLEGSSEQNPFVMDIARIHQNSPVSPRLAYSPTYIESVRSKINCLEQRVQRVELLVPEFQSRRLATIEQTMQQLSSKVNFLDKRLDELAPVEWKAQFQQSTVTS</sequence>
<proteinExistence type="predicted"/>
<evidence type="ECO:0000313" key="2">
    <source>
        <dbReference type="EMBL" id="KAK7872605.1"/>
    </source>
</evidence>
<dbReference type="Proteomes" id="UP001378592">
    <property type="component" value="Unassembled WGS sequence"/>
</dbReference>
<name>A0AAN9VW69_9ORTH</name>
<dbReference type="EMBL" id="JAZDUA010000022">
    <property type="protein sequence ID" value="KAK7872605.1"/>
    <property type="molecule type" value="Genomic_DNA"/>
</dbReference>
<comment type="caution">
    <text evidence="2">The sequence shown here is derived from an EMBL/GenBank/DDBJ whole genome shotgun (WGS) entry which is preliminary data.</text>
</comment>
<protein>
    <submittedName>
        <fullName evidence="2">Uncharacterized protein</fullName>
    </submittedName>
</protein>
<organism evidence="2 3">
    <name type="scientific">Gryllus longicercus</name>
    <dbReference type="NCBI Taxonomy" id="2509291"/>
    <lineage>
        <taxon>Eukaryota</taxon>
        <taxon>Metazoa</taxon>
        <taxon>Ecdysozoa</taxon>
        <taxon>Arthropoda</taxon>
        <taxon>Hexapoda</taxon>
        <taxon>Insecta</taxon>
        <taxon>Pterygota</taxon>
        <taxon>Neoptera</taxon>
        <taxon>Polyneoptera</taxon>
        <taxon>Orthoptera</taxon>
        <taxon>Ensifera</taxon>
        <taxon>Gryllidea</taxon>
        <taxon>Grylloidea</taxon>
        <taxon>Gryllidae</taxon>
        <taxon>Gryllinae</taxon>
        <taxon>Gryllus</taxon>
    </lineage>
</organism>
<evidence type="ECO:0000313" key="3">
    <source>
        <dbReference type="Proteomes" id="UP001378592"/>
    </source>
</evidence>
<keyword evidence="1" id="KW-0175">Coiled coil</keyword>
<feature type="coiled-coil region" evidence="1">
    <location>
        <begin position="111"/>
        <end position="160"/>
    </location>
</feature>